<dbReference type="EMBL" id="AP022853">
    <property type="protein sequence ID" value="BCB27133.1"/>
    <property type="molecule type" value="Genomic_DNA"/>
</dbReference>
<reference evidence="6" key="1">
    <citation type="submission" date="2020-03" db="EMBL/GenBank/DDBJ databases">
        <title>Complete genome sequence of sulfur-oxidizing bacterium skT11.</title>
        <authorList>
            <person name="Kanda M."/>
            <person name="Kojima H."/>
            <person name="Fukui M."/>
        </authorList>
    </citation>
    <scope>NUCLEOTIDE SEQUENCE [LARGE SCALE GENOMIC DNA]</scope>
    <source>
        <strain evidence="6">skT11</strain>
    </source>
</reference>
<dbReference type="InterPro" id="IPR036866">
    <property type="entry name" value="RibonucZ/Hydroxyglut_hydro"/>
</dbReference>
<dbReference type="KEGG" id="slac:SKTS_20190"/>
<dbReference type="InterPro" id="IPR001279">
    <property type="entry name" value="Metallo-B-lactamas"/>
</dbReference>
<evidence type="ECO:0000256" key="1">
    <source>
        <dbReference type="ARBA" id="ARBA00022801"/>
    </source>
</evidence>
<feature type="domain" description="Metallo-beta-lactamase" evidence="4">
    <location>
        <begin position="30"/>
        <end position="233"/>
    </location>
</feature>
<keyword evidence="3" id="KW-0732">Signal</keyword>
<organism evidence="5 6">
    <name type="scientific">Sulfurimicrobium lacus</name>
    <dbReference type="NCBI Taxonomy" id="2715678"/>
    <lineage>
        <taxon>Bacteria</taxon>
        <taxon>Pseudomonadati</taxon>
        <taxon>Pseudomonadota</taxon>
        <taxon>Betaproteobacteria</taxon>
        <taxon>Nitrosomonadales</taxon>
        <taxon>Sulfuricellaceae</taxon>
        <taxon>Sulfurimicrobium</taxon>
    </lineage>
</organism>
<dbReference type="InterPro" id="IPR050114">
    <property type="entry name" value="UPF0173_UPF0282_UlaG_hydrolase"/>
</dbReference>
<dbReference type="InterPro" id="IPR022877">
    <property type="entry name" value="UPF0173"/>
</dbReference>
<accession>A0A6F8VBB5</accession>
<comment type="similarity">
    <text evidence="2">Belongs to the UPF0173 family.</text>
</comment>
<dbReference type="Proteomes" id="UP000502260">
    <property type="component" value="Chromosome"/>
</dbReference>
<dbReference type="HAMAP" id="MF_00457">
    <property type="entry name" value="UPF0173"/>
    <property type="match status" value="1"/>
</dbReference>
<feature type="signal peptide" evidence="3">
    <location>
        <begin position="1"/>
        <end position="20"/>
    </location>
</feature>
<dbReference type="NCBIfam" id="NF001911">
    <property type="entry name" value="PRK00685.1"/>
    <property type="match status" value="1"/>
</dbReference>
<evidence type="ECO:0000313" key="5">
    <source>
        <dbReference type="EMBL" id="BCB27133.1"/>
    </source>
</evidence>
<dbReference type="PANTHER" id="PTHR43546:SF3">
    <property type="entry name" value="UPF0173 METAL-DEPENDENT HYDROLASE MJ1163"/>
    <property type="match status" value="1"/>
</dbReference>
<dbReference type="Pfam" id="PF13483">
    <property type="entry name" value="Lactamase_B_3"/>
    <property type="match status" value="1"/>
</dbReference>
<dbReference type="RefSeq" id="WP_173064210.1">
    <property type="nucleotide sequence ID" value="NZ_AP022853.1"/>
</dbReference>
<evidence type="ECO:0000313" key="6">
    <source>
        <dbReference type="Proteomes" id="UP000502260"/>
    </source>
</evidence>
<dbReference type="SUPFAM" id="SSF56281">
    <property type="entry name" value="Metallo-hydrolase/oxidoreductase"/>
    <property type="match status" value="1"/>
</dbReference>
<proteinExistence type="inferred from homology"/>
<evidence type="ECO:0000256" key="3">
    <source>
        <dbReference type="SAM" id="SignalP"/>
    </source>
</evidence>
<dbReference type="GO" id="GO:0016787">
    <property type="term" value="F:hydrolase activity"/>
    <property type="evidence" value="ECO:0007669"/>
    <property type="project" value="UniProtKB-UniRule"/>
</dbReference>
<dbReference type="AlphaFoldDB" id="A0A6F8VBB5"/>
<evidence type="ECO:0000256" key="2">
    <source>
        <dbReference type="HAMAP-Rule" id="MF_00457"/>
    </source>
</evidence>
<keyword evidence="6" id="KW-1185">Reference proteome</keyword>
<dbReference type="SMART" id="SM00849">
    <property type="entry name" value="Lactamase_B"/>
    <property type="match status" value="1"/>
</dbReference>
<dbReference type="PANTHER" id="PTHR43546">
    <property type="entry name" value="UPF0173 METAL-DEPENDENT HYDROLASE MJ1163-RELATED"/>
    <property type="match status" value="1"/>
</dbReference>
<keyword evidence="1 2" id="KW-0378">Hydrolase</keyword>
<protein>
    <recommendedName>
        <fullName evidence="2">UPF0173 metal-dependent hydrolase SKTS_20190</fullName>
    </recommendedName>
</protein>
<evidence type="ECO:0000259" key="4">
    <source>
        <dbReference type="SMART" id="SM00849"/>
    </source>
</evidence>
<name>A0A6F8VBB5_9PROT</name>
<feature type="chain" id="PRO_5026155324" description="UPF0173 metal-dependent hydrolase SKTS_20190" evidence="3">
    <location>
        <begin position="21"/>
        <end position="271"/>
    </location>
</feature>
<gene>
    <name evidence="5" type="ORF">SKTS_20190</name>
</gene>
<dbReference type="Gene3D" id="3.60.15.10">
    <property type="entry name" value="Ribonuclease Z/Hydroxyacylglutathione hydrolase-like"/>
    <property type="match status" value="1"/>
</dbReference>
<sequence length="271" mass="28955">MRKLNWILALVLMVPAVVLAAGKTELTWYGHSAFKLTTPSGKVLLIDPWITNPANKNGKEDLAKLDKADLVLITHGHFDHVGNSVEIAKKTGAKLVSTFDLGKALATYGGYPEKQMGFDTQGNFGGELNLLDGEVKITFIPAIHSSTVVAPEGSADKDIHDGGNPGGFVVSVKNGPTIYHTGDTDVFSDMALIAKFDKVDVMLACIGGHFTMGPKRAAEAVRLVHPGMVVPMHYGTFPVLDGTPEAFGTALKKEGAKARLRVMKIGETLTF</sequence>